<evidence type="ECO:0000313" key="2">
    <source>
        <dbReference type="EMBL" id="KAK7864032.1"/>
    </source>
</evidence>
<reference evidence="2 3" key="1">
    <citation type="submission" date="2024-03" db="EMBL/GenBank/DDBJ databases">
        <title>The genome assembly and annotation of the cricket Gryllus longicercus Weissman &amp; Gray.</title>
        <authorList>
            <person name="Szrajer S."/>
            <person name="Gray D."/>
            <person name="Ylla G."/>
        </authorList>
    </citation>
    <scope>NUCLEOTIDE SEQUENCE [LARGE SCALE GENOMIC DNA]</scope>
    <source>
        <strain evidence="2">DAG 2021-001</strain>
        <tissue evidence="2">Whole body minus gut</tissue>
    </source>
</reference>
<sequence>MDEGQYVKPGTPRVGFVMSESVFRRDKRLPEFVDRASGRDRLHMVPQPVLSPIYVACPVRVKWPHRQRLDALMQLAVQAGLFRHYEGMLAEEHAKSLVKEVVPSDAPQALGLSAMLEALVALCGGVTLAGTAFLAERFAQGRGRRVRDA</sequence>
<keyword evidence="1" id="KW-0812">Transmembrane</keyword>
<gene>
    <name evidence="2" type="ORF">R5R35_006791</name>
</gene>
<keyword evidence="3" id="KW-1185">Reference proteome</keyword>
<organism evidence="2 3">
    <name type="scientific">Gryllus longicercus</name>
    <dbReference type="NCBI Taxonomy" id="2509291"/>
    <lineage>
        <taxon>Eukaryota</taxon>
        <taxon>Metazoa</taxon>
        <taxon>Ecdysozoa</taxon>
        <taxon>Arthropoda</taxon>
        <taxon>Hexapoda</taxon>
        <taxon>Insecta</taxon>
        <taxon>Pterygota</taxon>
        <taxon>Neoptera</taxon>
        <taxon>Polyneoptera</taxon>
        <taxon>Orthoptera</taxon>
        <taxon>Ensifera</taxon>
        <taxon>Gryllidea</taxon>
        <taxon>Grylloidea</taxon>
        <taxon>Gryllidae</taxon>
        <taxon>Gryllinae</taxon>
        <taxon>Gryllus</taxon>
    </lineage>
</organism>
<keyword evidence="1" id="KW-1133">Transmembrane helix</keyword>
<evidence type="ECO:0000313" key="3">
    <source>
        <dbReference type="Proteomes" id="UP001378592"/>
    </source>
</evidence>
<name>A0AAN9VN11_9ORTH</name>
<dbReference type="Proteomes" id="UP001378592">
    <property type="component" value="Unassembled WGS sequence"/>
</dbReference>
<dbReference type="AlphaFoldDB" id="A0AAN9VN11"/>
<accession>A0AAN9VN11</accession>
<feature type="transmembrane region" description="Helical" evidence="1">
    <location>
        <begin position="109"/>
        <end position="135"/>
    </location>
</feature>
<dbReference type="EMBL" id="JAZDUA010000213">
    <property type="protein sequence ID" value="KAK7864032.1"/>
    <property type="molecule type" value="Genomic_DNA"/>
</dbReference>
<proteinExistence type="predicted"/>
<keyword evidence="1" id="KW-0472">Membrane</keyword>
<protein>
    <submittedName>
        <fullName evidence="2">Uncharacterized protein</fullName>
    </submittedName>
</protein>
<evidence type="ECO:0000256" key="1">
    <source>
        <dbReference type="SAM" id="Phobius"/>
    </source>
</evidence>
<comment type="caution">
    <text evidence="2">The sequence shown here is derived from an EMBL/GenBank/DDBJ whole genome shotgun (WGS) entry which is preliminary data.</text>
</comment>